<feature type="transmembrane region" description="Helical" evidence="7">
    <location>
        <begin position="488"/>
        <end position="509"/>
    </location>
</feature>
<dbReference type="AlphaFoldDB" id="A0A812LJG0"/>
<name>A0A812LJG0_9DINO</name>
<feature type="transmembrane region" description="Helical" evidence="7">
    <location>
        <begin position="561"/>
        <end position="583"/>
    </location>
</feature>
<reference evidence="8" key="1">
    <citation type="submission" date="2021-02" db="EMBL/GenBank/DDBJ databases">
        <authorList>
            <person name="Dougan E. K."/>
            <person name="Rhodes N."/>
            <person name="Thang M."/>
            <person name="Chan C."/>
        </authorList>
    </citation>
    <scope>NUCLEOTIDE SEQUENCE</scope>
</reference>
<keyword evidence="9" id="KW-1185">Reference proteome</keyword>
<keyword evidence="3 7" id="KW-0812">Transmembrane</keyword>
<evidence type="ECO:0000256" key="2">
    <source>
        <dbReference type="ARBA" id="ARBA00010199"/>
    </source>
</evidence>
<evidence type="ECO:0000256" key="5">
    <source>
        <dbReference type="ARBA" id="ARBA00023136"/>
    </source>
</evidence>
<keyword evidence="5 7" id="KW-0472">Membrane</keyword>
<dbReference type="CDD" id="cd13132">
    <property type="entry name" value="MATE_eukaryotic"/>
    <property type="match status" value="1"/>
</dbReference>
<evidence type="ECO:0000256" key="4">
    <source>
        <dbReference type="ARBA" id="ARBA00022989"/>
    </source>
</evidence>
<dbReference type="InterPro" id="IPR045069">
    <property type="entry name" value="MATE_euk"/>
</dbReference>
<feature type="transmembrane region" description="Helical" evidence="7">
    <location>
        <begin position="589"/>
        <end position="610"/>
    </location>
</feature>
<feature type="transmembrane region" description="Helical" evidence="7">
    <location>
        <begin position="449"/>
        <end position="476"/>
    </location>
</feature>
<gene>
    <name evidence="8" type="primary">slc47a1</name>
    <name evidence="8" type="ORF">SNAT2548_LOCUS11906</name>
</gene>
<comment type="similarity">
    <text evidence="2">Belongs to the multi antimicrobial extrusion (MATE) (TC 2.A.66.1) family.</text>
</comment>
<evidence type="ECO:0000313" key="9">
    <source>
        <dbReference type="Proteomes" id="UP000604046"/>
    </source>
</evidence>
<comment type="subcellular location">
    <subcellularLocation>
        <location evidence="1">Membrane</location>
        <topology evidence="1">Multi-pass membrane protein</topology>
    </subcellularLocation>
</comment>
<dbReference type="InterPro" id="IPR002528">
    <property type="entry name" value="MATE_fam"/>
</dbReference>
<evidence type="ECO:0000313" key="8">
    <source>
        <dbReference type="EMBL" id="CAE7247660.1"/>
    </source>
</evidence>
<evidence type="ECO:0000256" key="7">
    <source>
        <dbReference type="SAM" id="Phobius"/>
    </source>
</evidence>
<keyword evidence="4 7" id="KW-1133">Transmembrane helix</keyword>
<feature type="transmembrane region" description="Helical" evidence="7">
    <location>
        <begin position="410"/>
        <end position="429"/>
    </location>
</feature>
<sequence length="637" mass="68989">MGQPEDLQEFLCLLSPAEDYVAFVEMMKARAAEFASPTMRGLPGEASAPPVQPTAASRSAEEPPAPPAPPPPPPLPPRSPPRSPPLSPAGSPADSPSQGNHGLSEADLDHASSVRQRFRAFLDASEATESLQHFDAVLALLGHARPTRYESLATALGARLSREPQLEAQEPFSGEAATPRWQLLREVFPIWLPMFNNVMMFANELCNMICLGHAGDAAELAAVGLGNMMQNCCALSLGLGLTSALDTFVSQAHGAGQHSLCVQYLQRSRIITVAQLLWMIPLLWFSDDILLAVGQHADVARHAAAYNRAAVFGLLGNFQFQGILSYLRNVAVPQPVWISGITSLLHIAWAVLFVVVFRWGNMGAGIANTTTWTLQWLLASIYLVYKSSELHAAWPELLGVQKEAFRHWRAYLAVAIPTTLQICSEWWFWEICALLVGYLGPTPLAAHVATMNVVAVLVMPTIALGNAASSVVGNAIGAQLPKKARRAAWLCVALDAMMWTCLALVLLLTRHLVAQLLTSEPAVQSMVQTLLTIYLLAGYPDNVSNVMGATLRGIGKQKAPAAVYLVSFYLIMLPVGCMLVWHCNMGVQGMWYSMAIGTGLATVLMGILLCKVDWAQCVKESDERLKEASPVPCMRDA</sequence>
<feature type="compositionally biased region" description="Low complexity" evidence="6">
    <location>
        <begin position="88"/>
        <end position="97"/>
    </location>
</feature>
<feature type="region of interest" description="Disordered" evidence="6">
    <location>
        <begin position="39"/>
        <end position="105"/>
    </location>
</feature>
<proteinExistence type="inferred from homology"/>
<accession>A0A812LJG0</accession>
<evidence type="ECO:0000256" key="6">
    <source>
        <dbReference type="SAM" id="MobiDB-lite"/>
    </source>
</evidence>
<evidence type="ECO:0000256" key="1">
    <source>
        <dbReference type="ARBA" id="ARBA00004141"/>
    </source>
</evidence>
<comment type="caution">
    <text evidence="8">The sequence shown here is derived from an EMBL/GenBank/DDBJ whole genome shotgun (WGS) entry which is preliminary data.</text>
</comment>
<evidence type="ECO:0000256" key="3">
    <source>
        <dbReference type="ARBA" id="ARBA00022692"/>
    </source>
</evidence>
<feature type="compositionally biased region" description="Pro residues" evidence="6">
    <location>
        <begin position="63"/>
        <end position="87"/>
    </location>
</feature>
<protein>
    <submittedName>
        <fullName evidence="8">Slc47a1 protein</fullName>
    </submittedName>
</protein>
<feature type="transmembrane region" description="Helical" evidence="7">
    <location>
        <begin position="336"/>
        <end position="357"/>
    </location>
</feature>
<dbReference type="Pfam" id="PF01554">
    <property type="entry name" value="MatE"/>
    <property type="match status" value="2"/>
</dbReference>
<organism evidence="8 9">
    <name type="scientific">Symbiodinium natans</name>
    <dbReference type="NCBI Taxonomy" id="878477"/>
    <lineage>
        <taxon>Eukaryota</taxon>
        <taxon>Sar</taxon>
        <taxon>Alveolata</taxon>
        <taxon>Dinophyceae</taxon>
        <taxon>Suessiales</taxon>
        <taxon>Symbiodiniaceae</taxon>
        <taxon>Symbiodinium</taxon>
    </lineage>
</organism>
<dbReference type="GO" id="GO:0016020">
    <property type="term" value="C:membrane"/>
    <property type="evidence" value="ECO:0007669"/>
    <property type="project" value="UniProtKB-SubCell"/>
</dbReference>
<dbReference type="OrthoDB" id="422231at2759"/>
<dbReference type="PANTHER" id="PTHR11206">
    <property type="entry name" value="MULTIDRUG RESISTANCE PROTEIN"/>
    <property type="match status" value="1"/>
</dbReference>
<dbReference type="EMBL" id="CAJNDS010001112">
    <property type="protein sequence ID" value="CAE7247660.1"/>
    <property type="molecule type" value="Genomic_DNA"/>
</dbReference>
<dbReference type="GO" id="GO:0042910">
    <property type="term" value="F:xenobiotic transmembrane transporter activity"/>
    <property type="evidence" value="ECO:0007669"/>
    <property type="project" value="InterPro"/>
</dbReference>
<feature type="transmembrane region" description="Helical" evidence="7">
    <location>
        <begin position="521"/>
        <end position="540"/>
    </location>
</feature>
<dbReference type="GO" id="GO:1990961">
    <property type="term" value="P:xenobiotic detoxification by transmembrane export across the plasma membrane"/>
    <property type="evidence" value="ECO:0007669"/>
    <property type="project" value="InterPro"/>
</dbReference>
<dbReference type="NCBIfam" id="TIGR00797">
    <property type="entry name" value="matE"/>
    <property type="match status" value="1"/>
</dbReference>
<dbReference type="Proteomes" id="UP000604046">
    <property type="component" value="Unassembled WGS sequence"/>
</dbReference>
<dbReference type="GO" id="GO:0015297">
    <property type="term" value="F:antiporter activity"/>
    <property type="evidence" value="ECO:0007669"/>
    <property type="project" value="InterPro"/>
</dbReference>